<evidence type="ECO:0000313" key="2">
    <source>
        <dbReference type="Proteomes" id="UP001064048"/>
    </source>
</evidence>
<name>A0ACC0K5L1_CHOFU</name>
<proteinExistence type="predicted"/>
<dbReference type="Proteomes" id="UP001064048">
    <property type="component" value="Chromosome 30"/>
</dbReference>
<organism evidence="1 2">
    <name type="scientific">Choristoneura fumiferana</name>
    <name type="common">Spruce budworm moth</name>
    <name type="synonym">Archips fumiferana</name>
    <dbReference type="NCBI Taxonomy" id="7141"/>
    <lineage>
        <taxon>Eukaryota</taxon>
        <taxon>Metazoa</taxon>
        <taxon>Ecdysozoa</taxon>
        <taxon>Arthropoda</taxon>
        <taxon>Hexapoda</taxon>
        <taxon>Insecta</taxon>
        <taxon>Pterygota</taxon>
        <taxon>Neoptera</taxon>
        <taxon>Endopterygota</taxon>
        <taxon>Lepidoptera</taxon>
        <taxon>Glossata</taxon>
        <taxon>Ditrysia</taxon>
        <taxon>Tortricoidea</taxon>
        <taxon>Tortricidae</taxon>
        <taxon>Tortricinae</taxon>
        <taxon>Choristoneura</taxon>
    </lineage>
</organism>
<comment type="caution">
    <text evidence="1">The sequence shown here is derived from an EMBL/GenBank/DDBJ whole genome shotgun (WGS) entry which is preliminary data.</text>
</comment>
<accession>A0ACC0K5L1</accession>
<keyword evidence="2" id="KW-1185">Reference proteome</keyword>
<reference evidence="1 2" key="1">
    <citation type="journal article" date="2022" name="Genome Biol. Evol.">
        <title>The Spruce Budworm Genome: Reconstructing the Evolutionary History of Antifreeze Proteins.</title>
        <authorList>
            <person name="Beliveau C."/>
            <person name="Gagne P."/>
            <person name="Picq S."/>
            <person name="Vernygora O."/>
            <person name="Keeling C.I."/>
            <person name="Pinkney K."/>
            <person name="Doucet D."/>
            <person name="Wen F."/>
            <person name="Johnston J.S."/>
            <person name="Maaroufi H."/>
            <person name="Boyle B."/>
            <person name="Laroche J."/>
            <person name="Dewar K."/>
            <person name="Juretic N."/>
            <person name="Blackburn G."/>
            <person name="Nisole A."/>
            <person name="Brunet B."/>
            <person name="Brandao M."/>
            <person name="Lumley L."/>
            <person name="Duan J."/>
            <person name="Quan G."/>
            <person name="Lucarotti C.J."/>
            <person name="Roe A.D."/>
            <person name="Sperling F.A.H."/>
            <person name="Levesque R.C."/>
            <person name="Cusson M."/>
        </authorList>
    </citation>
    <scope>NUCLEOTIDE SEQUENCE [LARGE SCALE GENOMIC DNA]</scope>
    <source>
        <strain evidence="1">Glfc:IPQL:Cfum</strain>
    </source>
</reference>
<dbReference type="EMBL" id="CM046130">
    <property type="protein sequence ID" value="KAI8431513.1"/>
    <property type="molecule type" value="Genomic_DNA"/>
</dbReference>
<protein>
    <submittedName>
        <fullName evidence="1">Uncharacterized protein</fullName>
    </submittedName>
</protein>
<gene>
    <name evidence="1" type="ORF">MSG28_016015</name>
</gene>
<sequence length="1168" mass="133892">MTQLMNLMMFLITIKVQFTQTLLTDKEDYFNHKEYELPEFLVDESLFKTEKNLHQNQPWITKDPSSATTASKLKTTKYVTTTFETKLKKAQPLTVEVKRSNQNNVTTTPLPFRSRLTYNPSRKIIIEASTTSTAQSTTNSTTETITTSTISYVIKLTPKSTTTKPTTKATLKPNTNSSAISTIASTTRPFLIITTPTPSKSLSTKNLVPTAPNQTTTTISWFFYITPKTKKTDNITTVGKITPTATTTAATGTNNGTSTGKSTKSTNETTVTNTTTEIQYFEARLNKVRPKNPTIGTIPTVFQDLTMIRNGFLENGKPQLKSIDKLNQMDARGKLINSLRDKETIEYRELTTEPFSKFLELLMQQLAFMNSANAAKFLRTFERQMGVLISVGKFDALGPAINAYIMDAFKRFHFPIDHQQRMLSMAHGILANRNDTLSPELNSLLDYLDMLYAVKAEVHMERVLNETTAYPNISKTVEEITEGEYHIHTHSRGVVVRTLLYKNNKNRFENSYKDKDTYTPYYPRTTPTTKATEQSIILATSQDKNNENNTFNIQPSLHESNVYHKRKVKYGKEANKETIKNFVRQSMKSEFNTLNETGSKSSVITRDVEVTTTTRHSLRLLKSIDKNKPKTTRDTKTTQSEFREANISLKHFYFKPVIIVNKSGDNDDFISIEFDGEPNVIDFSMKVKLKNPITIPTAQKEKDRQNITETTTPLSTNALRVLNPYKMDTYFKKNGTKHSKNRTKSDKESSTESSDSSSDDSEKSEVLSDEGKDSEPHVFGKLRKIENRGHKKQKLRSKKRAKSKKHHRGRKHEKYKGRQRHGKHGKKHRHKYLKAYLKKNHHDRKKRIKHKLKQLKNKRIVGKKFEIDFDASTDDSEQKNLIDVTIVKRAKDSKRATISLVNKGEKFKSSESSISSEEEKSKNTMTKKDKKSSASTKHTKHKDKEKKNTTKAALEVITTGESLNKKKILRNTDHTKEENNQEGDHQEHTTVNNENSDNSDQDISDKSSLSSEETAEITLTPKETTKNKITSPKAKASRSLLKIANKNRKGKKLSSMLIQINKPNKVANESKLSRKIENKVATAHRRFFPIQVFNDSEYSDEEDELKKNLYDAFRHQDELYYRRNMRHELPLKKDLREESDVTDEEIIFKENIYKAFKESNRRSNRHLK</sequence>
<evidence type="ECO:0000313" key="1">
    <source>
        <dbReference type="EMBL" id="KAI8431513.1"/>
    </source>
</evidence>